<evidence type="ECO:0000256" key="1">
    <source>
        <dbReference type="ARBA" id="ARBA00000877"/>
    </source>
</evidence>
<name>A0A2H0RCH6_9BACT</name>
<keyword evidence="5 6" id="KW-0067">ATP-binding</keyword>
<comment type="caution">
    <text evidence="6">Lacks conserved residue(s) required for the propagation of feature annotation.</text>
</comment>
<dbReference type="GO" id="GO:0005524">
    <property type="term" value="F:ATP binding"/>
    <property type="evidence" value="ECO:0007669"/>
    <property type="project" value="UniProtKB-UniRule"/>
</dbReference>
<dbReference type="EC" id="2.7.7.85" evidence="6"/>
<dbReference type="PROSITE" id="PS51794">
    <property type="entry name" value="DAC"/>
    <property type="match status" value="1"/>
</dbReference>
<comment type="caution">
    <text evidence="8">The sequence shown here is derived from an EMBL/GenBank/DDBJ whole genome shotgun (WGS) entry which is preliminary data.</text>
</comment>
<feature type="transmembrane region" description="Helical" evidence="6">
    <location>
        <begin position="74"/>
        <end position="91"/>
    </location>
</feature>
<dbReference type="HAMAP" id="MF_01499">
    <property type="entry name" value="DacA"/>
    <property type="match status" value="1"/>
</dbReference>
<evidence type="ECO:0000256" key="2">
    <source>
        <dbReference type="ARBA" id="ARBA00022679"/>
    </source>
</evidence>
<dbReference type="GO" id="GO:0004016">
    <property type="term" value="F:adenylate cyclase activity"/>
    <property type="evidence" value="ECO:0007669"/>
    <property type="project" value="UniProtKB-UniRule"/>
</dbReference>
<dbReference type="InterPro" id="IPR045585">
    <property type="entry name" value="CdaA_N"/>
</dbReference>
<keyword evidence="6" id="KW-0472">Membrane</keyword>
<dbReference type="SUPFAM" id="SSF143597">
    <property type="entry name" value="YojJ-like"/>
    <property type="match status" value="1"/>
</dbReference>
<evidence type="ECO:0000256" key="4">
    <source>
        <dbReference type="ARBA" id="ARBA00022741"/>
    </source>
</evidence>
<dbReference type="PANTHER" id="PTHR34185">
    <property type="entry name" value="DIADENYLATE CYCLASE"/>
    <property type="match status" value="1"/>
</dbReference>
<dbReference type="InterPro" id="IPR050338">
    <property type="entry name" value="DisA"/>
</dbReference>
<keyword evidence="6" id="KW-0812">Transmembrane</keyword>
<feature type="transmembrane region" description="Helical" evidence="6">
    <location>
        <begin position="20"/>
        <end position="41"/>
    </location>
</feature>
<sequence>MLASLINNNSFNFIKNISLNYGDVLDILIISFLIYSVITLFKKTRSIPILSGILSLAIIYLISIIFKLPITQAVFQPFFGFFLIILTIIFQKELRRFFELMGFSGFKRKFMPTPDNLLKTIINSVKHLAEKRIGAIIVFPGKENLERHIEGGHTLNGKISEAILLSIFDPSSTGHDGAVIIENDKVRKFAVHLPMAENIEAVLNFGTRHRAALGLAEISDALCIVISEERGTISIAHNKVFTILNNINELEIALRKFREELSPKVSFASHKNWLIKNWQASIISLIIAFIIWIIFSSQASL</sequence>
<accession>A0A2H0RCH6</accession>
<evidence type="ECO:0000259" key="7">
    <source>
        <dbReference type="PROSITE" id="PS51794"/>
    </source>
</evidence>
<dbReference type="PANTHER" id="PTHR34185:SF1">
    <property type="entry name" value="DIADENYLATE CYCLASE"/>
    <property type="match status" value="1"/>
</dbReference>
<protein>
    <recommendedName>
        <fullName evidence="6">Diadenylate cyclase</fullName>
        <shortName evidence="6">DAC</shortName>
        <ecNumber evidence="6">2.7.7.85</ecNumber>
    </recommendedName>
    <alternativeName>
        <fullName evidence="6">Cyclic-di-AMP synthase</fullName>
        <shortName evidence="6">c-di-AMP synthase</shortName>
    </alternativeName>
</protein>
<comment type="similarity">
    <text evidence="6">Belongs to the adenylate cyclase family. DacA/CdaA subfamily.</text>
</comment>
<dbReference type="Pfam" id="PF19293">
    <property type="entry name" value="CdaA_N"/>
    <property type="match status" value="1"/>
</dbReference>
<evidence type="ECO:0000313" key="9">
    <source>
        <dbReference type="Proteomes" id="UP000231602"/>
    </source>
</evidence>
<dbReference type="GO" id="GO:0006171">
    <property type="term" value="P:cAMP biosynthetic process"/>
    <property type="evidence" value="ECO:0007669"/>
    <property type="project" value="InterPro"/>
</dbReference>
<dbReference type="GO" id="GO:0106408">
    <property type="term" value="F:diadenylate cyclase activity"/>
    <property type="evidence" value="ECO:0007669"/>
    <property type="project" value="UniProtKB-EC"/>
</dbReference>
<proteinExistence type="inferred from homology"/>
<evidence type="ECO:0000256" key="5">
    <source>
        <dbReference type="ARBA" id="ARBA00022840"/>
    </source>
</evidence>
<comment type="catalytic activity">
    <reaction evidence="1 6">
        <text>2 ATP = 3',3'-c-di-AMP + 2 diphosphate</text>
        <dbReference type="Rhea" id="RHEA:35655"/>
        <dbReference type="ChEBI" id="CHEBI:30616"/>
        <dbReference type="ChEBI" id="CHEBI:33019"/>
        <dbReference type="ChEBI" id="CHEBI:71500"/>
        <dbReference type="EC" id="2.7.7.85"/>
    </reaction>
</comment>
<comment type="subunit">
    <text evidence="6">Probably a homodimer.</text>
</comment>
<organism evidence="8 9">
    <name type="scientific">Candidatus Wolfebacteria bacterium CG10_big_fil_rev_8_21_14_0_10_31_9</name>
    <dbReference type="NCBI Taxonomy" id="1975070"/>
    <lineage>
        <taxon>Bacteria</taxon>
        <taxon>Candidatus Wolfeibacteriota</taxon>
    </lineage>
</organism>
<dbReference type="AlphaFoldDB" id="A0A2H0RCH6"/>
<evidence type="ECO:0000256" key="6">
    <source>
        <dbReference type="HAMAP-Rule" id="MF_01499"/>
    </source>
</evidence>
<evidence type="ECO:0000256" key="3">
    <source>
        <dbReference type="ARBA" id="ARBA00022695"/>
    </source>
</evidence>
<feature type="domain" description="DAC" evidence="7">
    <location>
        <begin position="91"/>
        <end position="249"/>
    </location>
</feature>
<feature type="transmembrane region" description="Helical" evidence="6">
    <location>
        <begin position="278"/>
        <end position="295"/>
    </location>
</feature>
<dbReference type="Gene3D" id="3.40.1700.10">
    <property type="entry name" value="DNA integrity scanning protein, DisA, N-terminal domain"/>
    <property type="match status" value="1"/>
</dbReference>
<dbReference type="EMBL" id="PCXV01000014">
    <property type="protein sequence ID" value="PIR44252.1"/>
    <property type="molecule type" value="Genomic_DNA"/>
</dbReference>
<dbReference type="InterPro" id="IPR003390">
    <property type="entry name" value="DNA_integrity_scan_DisA_N"/>
</dbReference>
<dbReference type="InterPro" id="IPR034701">
    <property type="entry name" value="CdaA"/>
</dbReference>
<feature type="transmembrane region" description="Helical" evidence="6">
    <location>
        <begin position="48"/>
        <end position="68"/>
    </location>
</feature>
<dbReference type="Pfam" id="PF02457">
    <property type="entry name" value="DAC"/>
    <property type="match status" value="1"/>
</dbReference>
<comment type="function">
    <text evidence="6">Catalyzes the condensation of 2 ATP molecules into cyclic di-AMP (c-di-AMP), a second messenger used to regulate differing processes in different bacteria.</text>
</comment>
<keyword evidence="6" id="KW-1133">Transmembrane helix</keyword>
<keyword evidence="2 6" id="KW-0808">Transferase</keyword>
<dbReference type="Proteomes" id="UP000231602">
    <property type="component" value="Unassembled WGS sequence"/>
</dbReference>
<evidence type="ECO:0000313" key="8">
    <source>
        <dbReference type="EMBL" id="PIR44252.1"/>
    </source>
</evidence>
<reference evidence="8 9" key="1">
    <citation type="submission" date="2017-09" db="EMBL/GenBank/DDBJ databases">
        <title>Depth-based differentiation of microbial function through sediment-hosted aquifers and enrichment of novel symbionts in the deep terrestrial subsurface.</title>
        <authorList>
            <person name="Probst A.J."/>
            <person name="Ladd B."/>
            <person name="Jarett J.K."/>
            <person name="Geller-Mcgrath D.E."/>
            <person name="Sieber C.M."/>
            <person name="Emerson J.B."/>
            <person name="Anantharaman K."/>
            <person name="Thomas B.C."/>
            <person name="Malmstrom R."/>
            <person name="Stieglmeier M."/>
            <person name="Klingl A."/>
            <person name="Woyke T."/>
            <person name="Ryan C.M."/>
            <person name="Banfield J.F."/>
        </authorList>
    </citation>
    <scope>NUCLEOTIDE SEQUENCE [LARGE SCALE GENOMIC DNA]</scope>
    <source>
        <strain evidence="8">CG10_big_fil_rev_8_21_14_0_10_31_9</strain>
    </source>
</reference>
<gene>
    <name evidence="6" type="primary">dacA</name>
    <name evidence="8" type="ORF">COV23_00835</name>
</gene>
<keyword evidence="3 6" id="KW-0548">Nucleotidyltransferase</keyword>
<dbReference type="InterPro" id="IPR036888">
    <property type="entry name" value="DNA_integrity_DisA_N_sf"/>
</dbReference>
<keyword evidence="6" id="KW-1003">Cell membrane</keyword>
<keyword evidence="4 6" id="KW-0547">Nucleotide-binding</keyword>